<keyword evidence="3" id="KW-1185">Reference proteome</keyword>
<gene>
    <name evidence="2" type="ORF">NC658_32765</name>
</gene>
<sequence>MGDASTWAAWAAAVTSLATLIVTTVVGGRREQHRWARDALTDAFVAFLEASWAHSDAVRSLPEQAGAELDAPLGLYREMRSQLTRLRLLASEKVLRAGEDLLRCQRNVQDAAPGPAREAALAEASVRRRAVVDAAKKEMGL</sequence>
<evidence type="ECO:0000313" key="3">
    <source>
        <dbReference type="Proteomes" id="UP001523263"/>
    </source>
</evidence>
<dbReference type="Proteomes" id="UP001523263">
    <property type="component" value="Unassembled WGS sequence"/>
</dbReference>
<comment type="caution">
    <text evidence="2">The sequence shown here is derived from an EMBL/GenBank/DDBJ whole genome shotgun (WGS) entry which is preliminary data.</text>
</comment>
<keyword evidence="1" id="KW-1133">Transmembrane helix</keyword>
<evidence type="ECO:0000313" key="2">
    <source>
        <dbReference type="EMBL" id="MCM2517965.1"/>
    </source>
</evidence>
<dbReference type="EMBL" id="JAMQBH010000031">
    <property type="protein sequence ID" value="MCM2517965.1"/>
    <property type="molecule type" value="Genomic_DNA"/>
</dbReference>
<protein>
    <submittedName>
        <fullName evidence="2">Uncharacterized protein</fullName>
    </submittedName>
</protein>
<proteinExistence type="predicted"/>
<reference evidence="2 3" key="1">
    <citation type="submission" date="2022-06" db="EMBL/GenBank/DDBJ databases">
        <title>Whole genome sequence of Streptomyces griseoincarnatus RB7AG.</title>
        <authorList>
            <person name="Ray L."/>
            <person name="Behera S."/>
            <person name="Panda A.N."/>
        </authorList>
    </citation>
    <scope>NUCLEOTIDE SEQUENCE [LARGE SCALE GENOMIC DNA]</scope>
    <source>
        <strain evidence="2 3">RB7AG</strain>
    </source>
</reference>
<accession>A0ABT0W305</accession>
<evidence type="ECO:0000256" key="1">
    <source>
        <dbReference type="SAM" id="Phobius"/>
    </source>
</evidence>
<dbReference type="RefSeq" id="WP_058915196.1">
    <property type="nucleotide sequence ID" value="NZ_JAMQBH010000031.1"/>
</dbReference>
<name>A0ABT0W305_STRGI</name>
<keyword evidence="1" id="KW-0812">Transmembrane</keyword>
<organism evidence="2 3">
    <name type="scientific">Streptomyces griseoincarnatus</name>
    <dbReference type="NCBI Taxonomy" id="29305"/>
    <lineage>
        <taxon>Bacteria</taxon>
        <taxon>Bacillati</taxon>
        <taxon>Actinomycetota</taxon>
        <taxon>Actinomycetes</taxon>
        <taxon>Kitasatosporales</taxon>
        <taxon>Streptomycetaceae</taxon>
        <taxon>Streptomyces</taxon>
        <taxon>Streptomyces griseoincarnatus group</taxon>
    </lineage>
</organism>
<keyword evidence="1" id="KW-0472">Membrane</keyword>
<feature type="transmembrane region" description="Helical" evidence="1">
    <location>
        <begin position="6"/>
        <end position="27"/>
    </location>
</feature>